<sequence>MSTGPTLPPLPPCEGTVENLLRDWNEKREFYNDLNLSTCLTRVLKSRTVSPSPLLHSLITTVLTRILLDPIKFGTRQVGSSLHYLSRHKIQHEMMGEVLTKVSETVDVGKCSLQTLSVLCLTFTNYKHPTELFEQIESSYSYKSELLTRSAAQKSYNGSIKILTSSDRLPSKSMFSISNILISFTRNWYMDSGRGEKKVPVNIIGSLEDEAWGKSDVKGLCSVFYSLVYLNAMALPELKYALRKFFKNVDENLGPTLNYERMSSHDLVALSHLMRSVTTLYWNGEERGGRVEMVNLIGLNNLININFSLILLKIGPDGEELGRFDVADPSLPSADPDSSLDFHNSDTNSKKQHIANSSIYRILNQSPRIGECGLDRLTMLCWCCARDEVLASNKIFRAVDEGFKEVNSYLAKNQKFQLKKKNLIDNPISNNPSTNNVVTNKILGNVAYSAAKLNFYMPNLIEYIEKYHRFEEDDDPQAATRHQGRAKGLSNVAWFFAKTGVYSERVFSNLEEDCMECVEEWDPKCRSVVMWSICILGEQNSHEKFLKFLWDNRVLCPTDAQVLLLTEPTGVDLECTKGEIDELKGMVGGRGRVSISRGQDEVFGYLEMITDGAVSEERNLNQILSKGSDWGEYLNVDAVVDDGGESLVVEYNGPQHYLTAFEEDGGYGFQENGVTWAKMNWLKRRGFEVVVIPFWEWPEEAEEREEYLRTKLGRRRTWAEWKEEEREWKLLE</sequence>
<dbReference type="EMBL" id="BRXW01000028">
    <property type="protein sequence ID" value="GMI00881.1"/>
    <property type="molecule type" value="Genomic_DNA"/>
</dbReference>
<evidence type="ECO:0000313" key="3">
    <source>
        <dbReference type="Proteomes" id="UP001165122"/>
    </source>
</evidence>
<comment type="caution">
    <text evidence="2">The sequence shown here is derived from an EMBL/GenBank/DDBJ whole genome shotgun (WGS) entry which is preliminary data.</text>
</comment>
<organism evidence="2 3">
    <name type="scientific">Triparma laevis f. longispina</name>
    <dbReference type="NCBI Taxonomy" id="1714387"/>
    <lineage>
        <taxon>Eukaryota</taxon>
        <taxon>Sar</taxon>
        <taxon>Stramenopiles</taxon>
        <taxon>Ochrophyta</taxon>
        <taxon>Bolidophyceae</taxon>
        <taxon>Parmales</taxon>
        <taxon>Triparmaceae</taxon>
        <taxon>Triparma</taxon>
    </lineage>
</organism>
<reference evidence="3" key="1">
    <citation type="journal article" date="2023" name="Commun. Biol.">
        <title>Genome analysis of Parmales, the sister group of diatoms, reveals the evolutionary specialization of diatoms from phago-mixotrophs to photoautotrophs.</title>
        <authorList>
            <person name="Ban H."/>
            <person name="Sato S."/>
            <person name="Yoshikawa S."/>
            <person name="Yamada K."/>
            <person name="Nakamura Y."/>
            <person name="Ichinomiya M."/>
            <person name="Sato N."/>
            <person name="Blanc-Mathieu R."/>
            <person name="Endo H."/>
            <person name="Kuwata A."/>
            <person name="Ogata H."/>
        </authorList>
    </citation>
    <scope>NUCLEOTIDE SEQUENCE [LARGE SCALE GENOMIC DNA]</scope>
    <source>
        <strain evidence="3">NIES 3700</strain>
    </source>
</reference>
<dbReference type="SMART" id="SM00952">
    <property type="entry name" value="RAP"/>
    <property type="match status" value="1"/>
</dbReference>
<feature type="domain" description="RAP" evidence="1">
    <location>
        <begin position="647"/>
        <end position="710"/>
    </location>
</feature>
<accession>A0A9W7F3J3</accession>
<dbReference type="Pfam" id="PF08373">
    <property type="entry name" value="RAP"/>
    <property type="match status" value="1"/>
</dbReference>
<name>A0A9W7F3J3_9STRA</name>
<keyword evidence="3" id="KW-1185">Reference proteome</keyword>
<dbReference type="Proteomes" id="UP001165122">
    <property type="component" value="Unassembled WGS sequence"/>
</dbReference>
<protein>
    <recommendedName>
        <fullName evidence="1">RAP domain-containing protein</fullName>
    </recommendedName>
</protein>
<dbReference type="AlphaFoldDB" id="A0A9W7F3J3"/>
<evidence type="ECO:0000259" key="1">
    <source>
        <dbReference type="PROSITE" id="PS51286"/>
    </source>
</evidence>
<evidence type="ECO:0000313" key="2">
    <source>
        <dbReference type="EMBL" id="GMI00881.1"/>
    </source>
</evidence>
<gene>
    <name evidence="2" type="ORF">TrLO_g12156</name>
</gene>
<dbReference type="InterPro" id="IPR013584">
    <property type="entry name" value="RAP"/>
</dbReference>
<proteinExistence type="predicted"/>
<dbReference type="OrthoDB" id="10440390at2759"/>
<dbReference type="PROSITE" id="PS51286">
    <property type="entry name" value="RAP"/>
    <property type="match status" value="1"/>
</dbReference>